<evidence type="ECO:0000256" key="9">
    <source>
        <dbReference type="ARBA" id="ARBA00023157"/>
    </source>
</evidence>
<sequence length="308" mass="34287">MWSPAHRRLEFRAAAPGRHSLTWAHHLAPGSPQLFTVSLWMPLKMSPFGCWGLPAALLALFCCPGSGETFEVHMYPEQLVVESGESTLINCSTSCALPDTSGLETTLTKTLVASGTQWKQYLVSNVSQDTIIYCYFTCFRKQKLKSLNVSVFYPPKEVLLKLKPTRVAVGGSFTIECWVPNVAPLETLTLTLLRGKEAMHNKTFRTMALAPQEATVTHNATAHKEDGRHNFSCRADLDLRSLGGDIIHGVSEPQTLKVYEPMPDNQMVVIITVVSVLLFLFVTSILLCFVFGQHWRQRQMGAYRVQGA</sequence>
<dbReference type="SUPFAM" id="SSF48726">
    <property type="entry name" value="Immunoglobulin"/>
    <property type="match status" value="2"/>
</dbReference>
<dbReference type="OrthoDB" id="5843397at2759"/>
<protein>
    <submittedName>
        <fullName evidence="15">Intercellular adhesion molecule 2 isoform X1</fullName>
    </submittedName>
</protein>
<reference evidence="15" key="1">
    <citation type="submission" date="2025-08" db="UniProtKB">
        <authorList>
            <consortium name="RefSeq"/>
        </authorList>
    </citation>
    <scope>IDENTIFICATION</scope>
    <source>
        <tissue evidence="15">Blood</tissue>
    </source>
</reference>
<evidence type="ECO:0000256" key="8">
    <source>
        <dbReference type="ARBA" id="ARBA00023136"/>
    </source>
</evidence>
<evidence type="ECO:0000313" key="15">
    <source>
        <dbReference type="RefSeq" id="XP_014931906.1"/>
    </source>
</evidence>
<evidence type="ECO:0000256" key="1">
    <source>
        <dbReference type="ARBA" id="ARBA00004479"/>
    </source>
</evidence>
<dbReference type="FunFam" id="2.60.40.10:FF:000338">
    <property type="entry name" value="intercellular adhesion molecule 5"/>
    <property type="match status" value="1"/>
</dbReference>
<dbReference type="GO" id="GO:0005886">
    <property type="term" value="C:plasma membrane"/>
    <property type="evidence" value="ECO:0007669"/>
    <property type="project" value="TreeGrafter"/>
</dbReference>
<dbReference type="Pfam" id="PF03921">
    <property type="entry name" value="ICAM_N"/>
    <property type="match status" value="1"/>
</dbReference>
<dbReference type="InterPro" id="IPR047012">
    <property type="entry name" value="ICAM_VCAM"/>
</dbReference>
<accession>A0A6I9ZZB6</accession>
<dbReference type="AlphaFoldDB" id="A0A6I9ZZB6"/>
<evidence type="ECO:0000256" key="3">
    <source>
        <dbReference type="ARBA" id="ARBA00022692"/>
    </source>
</evidence>
<proteinExistence type="inferred from homology"/>
<dbReference type="InterPro" id="IPR036179">
    <property type="entry name" value="Ig-like_dom_sf"/>
</dbReference>
<evidence type="ECO:0000259" key="13">
    <source>
        <dbReference type="Pfam" id="PF03921"/>
    </source>
</evidence>
<feature type="domain" description="Intercellular adhesion molecule N-terminal" evidence="13">
    <location>
        <begin position="68"/>
        <end position="156"/>
    </location>
</feature>
<dbReference type="FunFam" id="2.60.40.10:FF:000194">
    <property type="entry name" value="Intercellular adhesion molecule 1"/>
    <property type="match status" value="1"/>
</dbReference>
<evidence type="ECO:0000256" key="2">
    <source>
        <dbReference type="ARBA" id="ARBA00005925"/>
    </source>
</evidence>
<keyword evidence="10" id="KW-0325">Glycoprotein</keyword>
<evidence type="ECO:0000256" key="5">
    <source>
        <dbReference type="ARBA" id="ARBA00022737"/>
    </source>
</evidence>
<dbReference type="InterPro" id="IPR013783">
    <property type="entry name" value="Ig-like_fold"/>
</dbReference>
<dbReference type="GO" id="GO:0005178">
    <property type="term" value="F:integrin binding"/>
    <property type="evidence" value="ECO:0007669"/>
    <property type="project" value="InterPro"/>
</dbReference>
<feature type="transmembrane region" description="Helical" evidence="12">
    <location>
        <begin position="267"/>
        <end position="291"/>
    </location>
</feature>
<keyword evidence="14" id="KW-1185">Reference proteome</keyword>
<keyword evidence="11" id="KW-0393">Immunoglobulin domain</keyword>
<dbReference type="PANTHER" id="PTHR13771:SF3">
    <property type="entry name" value="INTERCELLULAR ADHESION MOLECULE 2"/>
    <property type="match status" value="1"/>
</dbReference>
<dbReference type="Gene3D" id="2.60.40.10">
    <property type="entry name" value="Immunoglobulins"/>
    <property type="match status" value="2"/>
</dbReference>
<dbReference type="RefSeq" id="XP_014931906.1">
    <property type="nucleotide sequence ID" value="XM_015076420.3"/>
</dbReference>
<dbReference type="KEGG" id="aju:106978698"/>
<organism evidence="14 15">
    <name type="scientific">Acinonyx jubatus</name>
    <name type="common">Cheetah</name>
    <dbReference type="NCBI Taxonomy" id="32536"/>
    <lineage>
        <taxon>Eukaryota</taxon>
        <taxon>Metazoa</taxon>
        <taxon>Chordata</taxon>
        <taxon>Craniata</taxon>
        <taxon>Vertebrata</taxon>
        <taxon>Euteleostomi</taxon>
        <taxon>Mammalia</taxon>
        <taxon>Eutheria</taxon>
        <taxon>Laurasiatheria</taxon>
        <taxon>Carnivora</taxon>
        <taxon>Feliformia</taxon>
        <taxon>Felidae</taxon>
        <taxon>Felinae</taxon>
        <taxon>Acinonyx</taxon>
    </lineage>
</organism>
<evidence type="ECO:0000256" key="10">
    <source>
        <dbReference type="ARBA" id="ARBA00023180"/>
    </source>
</evidence>
<keyword evidence="4" id="KW-0732">Signal</keyword>
<keyword evidence="6" id="KW-0130">Cell adhesion</keyword>
<dbReference type="InterPro" id="IPR003987">
    <property type="entry name" value="ICAM_VCAM_N"/>
</dbReference>
<comment type="similarity">
    <text evidence="2">Belongs to the immunoglobulin superfamily. ICAM family.</text>
</comment>
<dbReference type="PRINTS" id="PR01472">
    <property type="entry name" value="ICAMVCAM1"/>
</dbReference>
<dbReference type="PANTHER" id="PTHR13771">
    <property type="entry name" value="INTERCELLULAR ADHESION MOLECULE"/>
    <property type="match status" value="1"/>
</dbReference>
<dbReference type="CTD" id="3384"/>
<comment type="subcellular location">
    <subcellularLocation>
        <location evidence="1">Membrane</location>
        <topology evidence="1">Single-pass type I membrane protein</topology>
    </subcellularLocation>
</comment>
<keyword evidence="7 12" id="KW-1133">Transmembrane helix</keyword>
<keyword evidence="3 12" id="KW-0812">Transmembrane</keyword>
<keyword evidence="5" id="KW-0677">Repeat</keyword>
<evidence type="ECO:0000313" key="14">
    <source>
        <dbReference type="Proteomes" id="UP001652583"/>
    </source>
</evidence>
<evidence type="ECO:0000256" key="6">
    <source>
        <dbReference type="ARBA" id="ARBA00022889"/>
    </source>
</evidence>
<evidence type="ECO:0000256" key="11">
    <source>
        <dbReference type="ARBA" id="ARBA00023319"/>
    </source>
</evidence>
<dbReference type="GO" id="GO:0098609">
    <property type="term" value="P:cell-cell adhesion"/>
    <property type="evidence" value="ECO:0007669"/>
    <property type="project" value="InterPro"/>
</dbReference>
<evidence type="ECO:0000256" key="4">
    <source>
        <dbReference type="ARBA" id="ARBA00022729"/>
    </source>
</evidence>
<evidence type="ECO:0000256" key="7">
    <source>
        <dbReference type="ARBA" id="ARBA00022989"/>
    </source>
</evidence>
<name>A0A6I9ZZB6_ACIJB</name>
<dbReference type="Proteomes" id="UP001652583">
    <property type="component" value="Chromosome E1"/>
</dbReference>
<keyword evidence="9" id="KW-1015">Disulfide bond</keyword>
<gene>
    <name evidence="15" type="primary">ICAM2</name>
</gene>
<dbReference type="InterPro" id="IPR013768">
    <property type="entry name" value="ICAM_N"/>
</dbReference>
<keyword evidence="8 12" id="KW-0472">Membrane</keyword>
<dbReference type="GeneID" id="106978698"/>
<evidence type="ECO:0000256" key="12">
    <source>
        <dbReference type="SAM" id="Phobius"/>
    </source>
</evidence>